<feature type="chain" id="PRO_5013057849" evidence="6">
    <location>
        <begin position="19"/>
        <end position="139"/>
    </location>
</feature>
<dbReference type="GO" id="GO:0004521">
    <property type="term" value="F:RNA endonuclease activity"/>
    <property type="evidence" value="ECO:0007669"/>
    <property type="project" value="InterPro"/>
</dbReference>
<dbReference type="GO" id="GO:0003723">
    <property type="term" value="F:RNA binding"/>
    <property type="evidence" value="ECO:0007669"/>
    <property type="project" value="InterPro"/>
</dbReference>
<evidence type="ECO:0000256" key="2">
    <source>
        <dbReference type="ARBA" id="ARBA00022759"/>
    </source>
</evidence>
<dbReference type="Gene3D" id="3.10.450.30">
    <property type="entry name" value="Microbial ribonucleases"/>
    <property type="match status" value="1"/>
</dbReference>
<keyword evidence="2" id="KW-0255">Endonuclease</keyword>
<evidence type="ECO:0000256" key="6">
    <source>
        <dbReference type="SAM" id="SignalP"/>
    </source>
</evidence>
<dbReference type="PANTHER" id="PTHR42104:SF1">
    <property type="entry name" value="EXTRACELLULAR GUANYL-SPECIFIC RIBONUCLEASE RNTA (AFU_ORTHOLOGUE AFUA_4G03230)"/>
    <property type="match status" value="1"/>
</dbReference>
<organism evidence="7 8">
    <name type="scientific">Armillaria ostoyae</name>
    <name type="common">Armillaria root rot fungus</name>
    <dbReference type="NCBI Taxonomy" id="47428"/>
    <lineage>
        <taxon>Eukaryota</taxon>
        <taxon>Fungi</taxon>
        <taxon>Dikarya</taxon>
        <taxon>Basidiomycota</taxon>
        <taxon>Agaricomycotina</taxon>
        <taxon>Agaricomycetes</taxon>
        <taxon>Agaricomycetidae</taxon>
        <taxon>Agaricales</taxon>
        <taxon>Marasmiineae</taxon>
        <taxon>Physalacriaceae</taxon>
        <taxon>Armillaria</taxon>
    </lineage>
</organism>
<evidence type="ECO:0000256" key="1">
    <source>
        <dbReference type="ARBA" id="ARBA00022722"/>
    </source>
</evidence>
<dbReference type="SUPFAM" id="SSF53933">
    <property type="entry name" value="Microbial ribonucleases"/>
    <property type="match status" value="1"/>
</dbReference>
<keyword evidence="1" id="KW-0540">Nuclease</keyword>
<gene>
    <name evidence="7" type="ORF">ARMOST_14579</name>
</gene>
<keyword evidence="4" id="KW-1015">Disulfide bond</keyword>
<dbReference type="Proteomes" id="UP000219338">
    <property type="component" value="Unassembled WGS sequence"/>
</dbReference>
<dbReference type="OMA" id="VAYPHEF"/>
<dbReference type="Pfam" id="PF00545">
    <property type="entry name" value="Ribonuclease"/>
    <property type="match status" value="1"/>
</dbReference>
<keyword evidence="5" id="KW-0456">Lyase</keyword>
<dbReference type="GO" id="GO:0016787">
    <property type="term" value="F:hydrolase activity"/>
    <property type="evidence" value="ECO:0007669"/>
    <property type="project" value="UniProtKB-KW"/>
</dbReference>
<dbReference type="AlphaFoldDB" id="A0A284RQW4"/>
<dbReference type="EMBL" id="FUEG01000013">
    <property type="protein sequence ID" value="SJL11176.1"/>
    <property type="molecule type" value="Genomic_DNA"/>
</dbReference>
<sequence length="139" mass="15017">MFQWSLLFVSSLLALAMATPTGRDWSSGPVADCGKNNYTIAAVRAAVEEGYGRSFVPISQDLVAYPHEFNNINNLTMRCLGVDPTLEEFPILPNGPYITGSPGSDRVVYTRAKDGAEYCAVVTYLDGLNGNPFVLCEGS</sequence>
<dbReference type="GO" id="GO:0016829">
    <property type="term" value="F:lyase activity"/>
    <property type="evidence" value="ECO:0007669"/>
    <property type="project" value="UniProtKB-KW"/>
</dbReference>
<keyword evidence="6" id="KW-0732">Signal</keyword>
<keyword evidence="3" id="KW-0378">Hydrolase</keyword>
<name>A0A284RQW4_ARMOS</name>
<evidence type="ECO:0000313" key="7">
    <source>
        <dbReference type="EMBL" id="SJL11176.1"/>
    </source>
</evidence>
<accession>A0A284RQW4</accession>
<proteinExistence type="predicted"/>
<evidence type="ECO:0000313" key="8">
    <source>
        <dbReference type="Proteomes" id="UP000219338"/>
    </source>
</evidence>
<dbReference type="OrthoDB" id="2934016at2759"/>
<reference evidence="8" key="1">
    <citation type="journal article" date="2017" name="Nat. Ecol. Evol.">
        <title>Genome expansion and lineage-specific genetic innovations in the forest pathogenic fungi Armillaria.</title>
        <authorList>
            <person name="Sipos G."/>
            <person name="Prasanna A.N."/>
            <person name="Walter M.C."/>
            <person name="O'Connor E."/>
            <person name="Balint B."/>
            <person name="Krizsan K."/>
            <person name="Kiss B."/>
            <person name="Hess J."/>
            <person name="Varga T."/>
            <person name="Slot J."/>
            <person name="Riley R."/>
            <person name="Boka B."/>
            <person name="Rigling D."/>
            <person name="Barry K."/>
            <person name="Lee J."/>
            <person name="Mihaltcheva S."/>
            <person name="LaButti K."/>
            <person name="Lipzen A."/>
            <person name="Waldron R."/>
            <person name="Moloney N.M."/>
            <person name="Sperisen C."/>
            <person name="Kredics L."/>
            <person name="Vagvoelgyi C."/>
            <person name="Patrignani A."/>
            <person name="Fitzpatrick D."/>
            <person name="Nagy I."/>
            <person name="Doyle S."/>
            <person name="Anderson J.B."/>
            <person name="Grigoriev I.V."/>
            <person name="Gueldener U."/>
            <person name="Muensterkoetter M."/>
            <person name="Nagy L.G."/>
        </authorList>
    </citation>
    <scope>NUCLEOTIDE SEQUENCE [LARGE SCALE GENOMIC DNA]</scope>
    <source>
        <strain evidence="8">C18/9</strain>
    </source>
</reference>
<protein>
    <submittedName>
        <fullName evidence="7">Uncharacterized protein</fullName>
    </submittedName>
</protein>
<keyword evidence="8" id="KW-1185">Reference proteome</keyword>
<evidence type="ECO:0000256" key="3">
    <source>
        <dbReference type="ARBA" id="ARBA00022801"/>
    </source>
</evidence>
<evidence type="ECO:0000256" key="5">
    <source>
        <dbReference type="ARBA" id="ARBA00023239"/>
    </source>
</evidence>
<feature type="signal peptide" evidence="6">
    <location>
        <begin position="1"/>
        <end position="18"/>
    </location>
</feature>
<dbReference type="InterPro" id="IPR016191">
    <property type="entry name" value="Ribonuclease/ribotoxin"/>
</dbReference>
<evidence type="ECO:0000256" key="4">
    <source>
        <dbReference type="ARBA" id="ARBA00023157"/>
    </source>
</evidence>
<dbReference type="InterPro" id="IPR000026">
    <property type="entry name" value="N1-like"/>
</dbReference>
<dbReference type="PANTHER" id="PTHR42104">
    <property type="entry name" value="EXTRACELLULAR GUANYL-SPECIFIC RIBONUCLEASE RNTA (AFU_ORTHOLOGUE AFUA_4G03230)"/>
    <property type="match status" value="1"/>
</dbReference>